<proteinExistence type="predicted"/>
<name>R7V3Y9_CAPTE</name>
<reference evidence="2 4" key="2">
    <citation type="journal article" date="2013" name="Nature">
        <title>Insights into bilaterian evolution from three spiralian genomes.</title>
        <authorList>
            <person name="Simakov O."/>
            <person name="Marletaz F."/>
            <person name="Cho S.J."/>
            <person name="Edsinger-Gonzales E."/>
            <person name="Havlak P."/>
            <person name="Hellsten U."/>
            <person name="Kuo D.H."/>
            <person name="Larsson T."/>
            <person name="Lv J."/>
            <person name="Arendt D."/>
            <person name="Savage R."/>
            <person name="Osoegawa K."/>
            <person name="de Jong P."/>
            <person name="Grimwood J."/>
            <person name="Chapman J.A."/>
            <person name="Shapiro H."/>
            <person name="Aerts A."/>
            <person name="Otillar R.P."/>
            <person name="Terry A.Y."/>
            <person name="Boore J.L."/>
            <person name="Grigoriev I.V."/>
            <person name="Lindberg D.R."/>
            <person name="Seaver E.C."/>
            <person name="Weisblat D.A."/>
            <person name="Putnam N.H."/>
            <person name="Rokhsar D.S."/>
        </authorList>
    </citation>
    <scope>NUCLEOTIDE SEQUENCE</scope>
    <source>
        <strain evidence="2 4">I ESC-2004</strain>
    </source>
</reference>
<reference evidence="4" key="1">
    <citation type="submission" date="2012-12" db="EMBL/GenBank/DDBJ databases">
        <authorList>
            <person name="Hellsten U."/>
            <person name="Grimwood J."/>
            <person name="Chapman J.A."/>
            <person name="Shapiro H."/>
            <person name="Aerts A."/>
            <person name="Otillar R.P."/>
            <person name="Terry A.Y."/>
            <person name="Boore J.L."/>
            <person name="Simakov O."/>
            <person name="Marletaz F."/>
            <person name="Cho S.-J."/>
            <person name="Edsinger-Gonzales E."/>
            <person name="Havlak P."/>
            <person name="Kuo D.-H."/>
            <person name="Larsson T."/>
            <person name="Lv J."/>
            <person name="Arendt D."/>
            <person name="Savage R."/>
            <person name="Osoegawa K."/>
            <person name="de Jong P."/>
            <person name="Lindberg D.R."/>
            <person name="Seaver E.C."/>
            <person name="Weisblat D.A."/>
            <person name="Putnam N.H."/>
            <person name="Grigoriev I.V."/>
            <person name="Rokhsar D.S."/>
        </authorList>
    </citation>
    <scope>NUCLEOTIDE SEQUENCE</scope>
    <source>
        <strain evidence="4">I ESC-2004</strain>
    </source>
</reference>
<evidence type="ECO:0000313" key="3">
    <source>
        <dbReference type="EnsemblMetazoa" id="CapteP190862"/>
    </source>
</evidence>
<feature type="compositionally biased region" description="Polar residues" evidence="1">
    <location>
        <begin position="52"/>
        <end position="66"/>
    </location>
</feature>
<dbReference type="EMBL" id="AMQN01020612">
    <property type="status" value="NOT_ANNOTATED_CDS"/>
    <property type="molecule type" value="Genomic_DNA"/>
</dbReference>
<keyword evidence="4" id="KW-1185">Reference proteome</keyword>
<evidence type="ECO:0000313" key="2">
    <source>
        <dbReference type="EMBL" id="ELU10525.1"/>
    </source>
</evidence>
<sequence>MADNLGNLPRIPSLKRSWADFQAVDDPETGSSDVETPSCPPQAFKRSRESSTDVQGNDTGYASSLSEAPDPAPPGECENSLPALQPADSTYHSDSRDSGSRTEANRGFLKGLYTVLKA</sequence>
<evidence type="ECO:0000313" key="4">
    <source>
        <dbReference type="Proteomes" id="UP000014760"/>
    </source>
</evidence>
<dbReference type="EnsemblMetazoa" id="CapteT190862">
    <property type="protein sequence ID" value="CapteP190862"/>
    <property type="gene ID" value="CapteG190862"/>
</dbReference>
<dbReference type="Proteomes" id="UP000014760">
    <property type="component" value="Unassembled WGS sequence"/>
</dbReference>
<organism evidence="2">
    <name type="scientific">Capitella teleta</name>
    <name type="common">Polychaete worm</name>
    <dbReference type="NCBI Taxonomy" id="283909"/>
    <lineage>
        <taxon>Eukaryota</taxon>
        <taxon>Metazoa</taxon>
        <taxon>Spiralia</taxon>
        <taxon>Lophotrochozoa</taxon>
        <taxon>Annelida</taxon>
        <taxon>Polychaeta</taxon>
        <taxon>Sedentaria</taxon>
        <taxon>Scolecida</taxon>
        <taxon>Capitellidae</taxon>
        <taxon>Capitella</taxon>
    </lineage>
</organism>
<feature type="region of interest" description="Disordered" evidence="1">
    <location>
        <begin position="1"/>
        <end position="107"/>
    </location>
</feature>
<feature type="compositionally biased region" description="Basic and acidic residues" evidence="1">
    <location>
        <begin position="91"/>
        <end position="104"/>
    </location>
</feature>
<dbReference type="AlphaFoldDB" id="R7V3Y9"/>
<evidence type="ECO:0000256" key="1">
    <source>
        <dbReference type="SAM" id="MobiDB-lite"/>
    </source>
</evidence>
<accession>R7V3Y9</accession>
<dbReference type="EMBL" id="KB297443">
    <property type="protein sequence ID" value="ELU10525.1"/>
    <property type="molecule type" value="Genomic_DNA"/>
</dbReference>
<protein>
    <submittedName>
        <fullName evidence="2 3">Uncharacterized protein</fullName>
    </submittedName>
</protein>
<dbReference type="HOGENOM" id="CLU_2075364_0_0_1"/>
<reference evidence="3" key="3">
    <citation type="submission" date="2015-06" db="UniProtKB">
        <authorList>
            <consortium name="EnsemblMetazoa"/>
        </authorList>
    </citation>
    <scope>IDENTIFICATION</scope>
</reference>
<gene>
    <name evidence="2" type="ORF">CAPTEDRAFT_190862</name>
</gene>